<dbReference type="AlphaFoldDB" id="A0AAN8A018"/>
<reference evidence="1 2" key="1">
    <citation type="journal article" date="2023" name="Genes (Basel)">
        <title>Chromosome-Level Genome Assembly and Circadian Gene Repertoire of the Patagonia Blennie Eleginops maclovinus-The Closest Ancestral Proxy of Antarctic Cryonotothenioids.</title>
        <authorList>
            <person name="Cheng C.C."/>
            <person name="Rivera-Colon A.G."/>
            <person name="Minhas B.F."/>
            <person name="Wilson L."/>
            <person name="Rayamajhi N."/>
            <person name="Vargas-Chacoff L."/>
            <person name="Catchen J.M."/>
        </authorList>
    </citation>
    <scope>NUCLEOTIDE SEQUENCE [LARGE SCALE GENOMIC DNA]</scope>
    <source>
        <strain evidence="1">JMC-PN-2008</strain>
    </source>
</reference>
<organism evidence="1 2">
    <name type="scientific">Eleginops maclovinus</name>
    <name type="common">Patagonian blennie</name>
    <name type="synonym">Eleginus maclovinus</name>
    <dbReference type="NCBI Taxonomy" id="56733"/>
    <lineage>
        <taxon>Eukaryota</taxon>
        <taxon>Metazoa</taxon>
        <taxon>Chordata</taxon>
        <taxon>Craniata</taxon>
        <taxon>Vertebrata</taxon>
        <taxon>Euteleostomi</taxon>
        <taxon>Actinopterygii</taxon>
        <taxon>Neopterygii</taxon>
        <taxon>Teleostei</taxon>
        <taxon>Neoteleostei</taxon>
        <taxon>Acanthomorphata</taxon>
        <taxon>Eupercaria</taxon>
        <taxon>Perciformes</taxon>
        <taxon>Notothenioidei</taxon>
        <taxon>Eleginopidae</taxon>
        <taxon>Eleginops</taxon>
    </lineage>
</organism>
<keyword evidence="2" id="KW-1185">Reference proteome</keyword>
<sequence length="127" mass="15130">MVTQITPHHTAYLDLTRNNRQTEYRTTATKTVLIDDARRFHFFISFREKSRVPLVAHVTLWYGPIGWNRLSWVERKEEGEKNHFLFAIFNLATLKRVVIYCILRYRKVTGWLTPPSHSRWPLNSSLT</sequence>
<dbReference type="EMBL" id="JAUZQC010000026">
    <property type="protein sequence ID" value="KAK5847843.1"/>
    <property type="molecule type" value="Genomic_DNA"/>
</dbReference>
<evidence type="ECO:0000313" key="1">
    <source>
        <dbReference type="EMBL" id="KAK5847843.1"/>
    </source>
</evidence>
<name>A0AAN8A018_ELEMC</name>
<accession>A0AAN8A018</accession>
<dbReference type="Proteomes" id="UP001346869">
    <property type="component" value="Unassembled WGS sequence"/>
</dbReference>
<comment type="caution">
    <text evidence="1">The sequence shown here is derived from an EMBL/GenBank/DDBJ whole genome shotgun (WGS) entry which is preliminary data.</text>
</comment>
<reference evidence="1 2" key="2">
    <citation type="journal article" date="2023" name="Mol. Biol. Evol.">
        <title>Genomics of Secondarily Temperate Adaptation in the Only Non-Antarctic Icefish.</title>
        <authorList>
            <person name="Rivera-Colon A.G."/>
            <person name="Rayamajhi N."/>
            <person name="Minhas B.F."/>
            <person name="Madrigal G."/>
            <person name="Bilyk K.T."/>
            <person name="Yoon V."/>
            <person name="Hune M."/>
            <person name="Gregory S."/>
            <person name="Cheng C.H.C."/>
            <person name="Catchen J.M."/>
        </authorList>
    </citation>
    <scope>NUCLEOTIDE SEQUENCE [LARGE SCALE GENOMIC DNA]</scope>
    <source>
        <strain evidence="1">JMC-PN-2008</strain>
    </source>
</reference>
<protein>
    <submittedName>
        <fullName evidence="1">Uncharacterized protein</fullName>
    </submittedName>
</protein>
<proteinExistence type="predicted"/>
<evidence type="ECO:0000313" key="2">
    <source>
        <dbReference type="Proteomes" id="UP001346869"/>
    </source>
</evidence>
<gene>
    <name evidence="1" type="ORF">PBY51_016939</name>
</gene>